<proteinExistence type="predicted"/>
<accession>A0A0R3SZE6</accession>
<reference evidence="5" key="1">
    <citation type="submission" date="2017-02" db="UniProtKB">
        <authorList>
            <consortium name="WormBaseParasite"/>
        </authorList>
    </citation>
    <scope>IDENTIFICATION</scope>
</reference>
<sequence>MQEQRRKIEDALTKNNIALTENKRAYEEAKSKLASTESELQTKLEILAIYQEVENRLDEAMQQVEELEVAHAQQAIKKQLGDLQINALKTLERELASSYEIKKKLGAAKKVLEDEKKKHTTVLLLRKKFESDLAEANQRPDVEERQREEARQQFKRDLEASIKAGGPFRRAAKAERDEAIEEANAALNAK</sequence>
<dbReference type="AlphaFoldDB" id="A0A0R3SZE6"/>
<name>A0A0R3SZE6_HYMDI</name>
<keyword evidence="1" id="KW-0175">Coiled coil</keyword>
<reference evidence="3 4" key="2">
    <citation type="submission" date="2018-11" db="EMBL/GenBank/DDBJ databases">
        <authorList>
            <consortium name="Pathogen Informatics"/>
        </authorList>
    </citation>
    <scope>NUCLEOTIDE SEQUENCE [LARGE SCALE GENOMIC DNA]</scope>
</reference>
<feature type="compositionally biased region" description="Basic and acidic residues" evidence="2">
    <location>
        <begin position="138"/>
        <end position="160"/>
    </location>
</feature>
<feature type="region of interest" description="Disordered" evidence="2">
    <location>
        <begin position="135"/>
        <end position="176"/>
    </location>
</feature>
<dbReference type="EMBL" id="UYSG01012602">
    <property type="protein sequence ID" value="VDL64903.1"/>
    <property type="molecule type" value="Genomic_DNA"/>
</dbReference>
<gene>
    <name evidence="3" type="ORF">HDID_LOCUS11139</name>
</gene>
<dbReference type="WBParaSite" id="HDID_0001114201-mRNA-1">
    <property type="protein sequence ID" value="HDID_0001114201-mRNA-1"/>
    <property type="gene ID" value="HDID_0001114201"/>
</dbReference>
<dbReference type="STRING" id="6216.A0A0R3SZE6"/>
<evidence type="ECO:0000313" key="4">
    <source>
        <dbReference type="Proteomes" id="UP000274504"/>
    </source>
</evidence>
<dbReference type="Proteomes" id="UP000274504">
    <property type="component" value="Unassembled WGS sequence"/>
</dbReference>
<feature type="coiled-coil region" evidence="1">
    <location>
        <begin position="1"/>
        <end position="77"/>
    </location>
</feature>
<evidence type="ECO:0000256" key="2">
    <source>
        <dbReference type="SAM" id="MobiDB-lite"/>
    </source>
</evidence>
<protein>
    <submittedName>
        <fullName evidence="5">Myosin_tail_1 domain-containing protein</fullName>
    </submittedName>
</protein>
<evidence type="ECO:0000313" key="3">
    <source>
        <dbReference type="EMBL" id="VDL64903.1"/>
    </source>
</evidence>
<evidence type="ECO:0000313" key="5">
    <source>
        <dbReference type="WBParaSite" id="HDID_0001114201-mRNA-1"/>
    </source>
</evidence>
<evidence type="ECO:0000256" key="1">
    <source>
        <dbReference type="SAM" id="Coils"/>
    </source>
</evidence>
<organism evidence="5">
    <name type="scientific">Hymenolepis diminuta</name>
    <name type="common">Rat tapeworm</name>
    <dbReference type="NCBI Taxonomy" id="6216"/>
    <lineage>
        <taxon>Eukaryota</taxon>
        <taxon>Metazoa</taxon>
        <taxon>Spiralia</taxon>
        <taxon>Lophotrochozoa</taxon>
        <taxon>Platyhelminthes</taxon>
        <taxon>Cestoda</taxon>
        <taxon>Eucestoda</taxon>
        <taxon>Cyclophyllidea</taxon>
        <taxon>Hymenolepididae</taxon>
        <taxon>Hymenolepis</taxon>
    </lineage>
</organism>